<protein>
    <submittedName>
        <fullName evidence="5">Helix-turn-helix domain-containing protein</fullName>
    </submittedName>
</protein>
<dbReference type="PROSITE" id="PS01124">
    <property type="entry name" value="HTH_ARAC_FAMILY_2"/>
    <property type="match status" value="1"/>
</dbReference>
<evidence type="ECO:0000313" key="6">
    <source>
        <dbReference type="Proteomes" id="UP001177883"/>
    </source>
</evidence>
<evidence type="ECO:0000259" key="4">
    <source>
        <dbReference type="PROSITE" id="PS01124"/>
    </source>
</evidence>
<organism evidence="5 6">
    <name type="scientific">Vibrio splendidus</name>
    <dbReference type="NCBI Taxonomy" id="29497"/>
    <lineage>
        <taxon>Bacteria</taxon>
        <taxon>Pseudomonadati</taxon>
        <taxon>Pseudomonadota</taxon>
        <taxon>Gammaproteobacteria</taxon>
        <taxon>Vibrionales</taxon>
        <taxon>Vibrionaceae</taxon>
        <taxon>Vibrio</taxon>
    </lineage>
</organism>
<proteinExistence type="predicted"/>
<dbReference type="AlphaFoldDB" id="A0ABD5A602"/>
<evidence type="ECO:0000256" key="2">
    <source>
        <dbReference type="ARBA" id="ARBA00023125"/>
    </source>
</evidence>
<keyword evidence="2" id="KW-0238">DNA-binding</keyword>
<accession>A0ABD5A602</accession>
<dbReference type="GO" id="GO:0003677">
    <property type="term" value="F:DNA binding"/>
    <property type="evidence" value="ECO:0007669"/>
    <property type="project" value="UniProtKB-KW"/>
</dbReference>
<dbReference type="InterPro" id="IPR009057">
    <property type="entry name" value="Homeodomain-like_sf"/>
</dbReference>
<keyword evidence="3" id="KW-0804">Transcription</keyword>
<gene>
    <name evidence="5" type="ORF">Q8W38_04535</name>
</gene>
<reference evidence="5" key="1">
    <citation type="submission" date="2023-07" db="EMBL/GenBank/DDBJ databases">
        <title>Genome content predicts the carbon catabolic preferences of heterotrophic bacteria.</title>
        <authorList>
            <person name="Gralka M."/>
        </authorList>
    </citation>
    <scope>NUCLEOTIDE SEQUENCE</scope>
    <source>
        <strain evidence="5">6E03</strain>
    </source>
</reference>
<dbReference type="SMART" id="SM00342">
    <property type="entry name" value="HTH_ARAC"/>
    <property type="match status" value="1"/>
</dbReference>
<dbReference type="GO" id="GO:0006355">
    <property type="term" value="P:regulation of DNA-templated transcription"/>
    <property type="evidence" value="ECO:0007669"/>
    <property type="project" value="UniProtKB-ARBA"/>
</dbReference>
<feature type="domain" description="HTH araC/xylS-type" evidence="4">
    <location>
        <begin position="221"/>
        <end position="323"/>
    </location>
</feature>
<evidence type="ECO:0000313" key="5">
    <source>
        <dbReference type="EMBL" id="MDP2488590.1"/>
    </source>
</evidence>
<dbReference type="SUPFAM" id="SSF46689">
    <property type="entry name" value="Homeodomain-like"/>
    <property type="match status" value="1"/>
</dbReference>
<dbReference type="PANTHER" id="PTHR46796">
    <property type="entry name" value="HTH-TYPE TRANSCRIPTIONAL ACTIVATOR RHAS-RELATED"/>
    <property type="match status" value="1"/>
</dbReference>
<dbReference type="Proteomes" id="UP001177883">
    <property type="component" value="Unassembled WGS sequence"/>
</dbReference>
<comment type="caution">
    <text evidence="5">The sequence shown here is derived from an EMBL/GenBank/DDBJ whole genome shotgun (WGS) entry which is preliminary data.</text>
</comment>
<dbReference type="EMBL" id="JAUYVK010000003">
    <property type="protein sequence ID" value="MDP2488590.1"/>
    <property type="molecule type" value="Genomic_DNA"/>
</dbReference>
<dbReference type="Gene3D" id="1.10.10.60">
    <property type="entry name" value="Homeodomain-like"/>
    <property type="match status" value="1"/>
</dbReference>
<name>A0ABD5A602_VIBSP</name>
<dbReference type="InterPro" id="IPR050204">
    <property type="entry name" value="AraC_XylS_family_regulators"/>
</dbReference>
<evidence type="ECO:0000256" key="1">
    <source>
        <dbReference type="ARBA" id="ARBA00023015"/>
    </source>
</evidence>
<keyword evidence="1" id="KW-0805">Transcription regulation</keyword>
<sequence length="326" mass="37004">MLESQHLGIQHRLRSLSTSDADELAMFQSSKNRSYTKLASGAFHVNYIEVNLDDVQVFTETLNVGARIQAAPASHYLPFAAIVSEGTQGNFYGCPLPDKPFIQATGGEWDIQVSNRMQYVCSAFNRERLYTNYYNLTGREFPQEWLSSRVTNTSRQALARYSHGIQRILILVRLQPTILIYPSITKLLSDAAFNLLMGTLLPTLELSEDLAPFSKRTRGTRKAIEFISEHAHQVPTVPELCEVAALSERSLQYGFKELLGVTPIKYLRIVRLNGAHRDLSTCLEKGVPRVVDVALKWGFLELGRFAKEYAEFYNELPSETLRHKKW</sequence>
<dbReference type="PANTHER" id="PTHR46796:SF12">
    <property type="entry name" value="HTH-TYPE DNA-BINDING TRANSCRIPTIONAL ACTIVATOR EUTR"/>
    <property type="match status" value="1"/>
</dbReference>
<evidence type="ECO:0000256" key="3">
    <source>
        <dbReference type="ARBA" id="ARBA00023163"/>
    </source>
</evidence>
<dbReference type="Pfam" id="PF12833">
    <property type="entry name" value="HTH_18"/>
    <property type="match status" value="1"/>
</dbReference>
<dbReference type="RefSeq" id="WP_065681900.1">
    <property type="nucleotide sequence ID" value="NZ_CAWQXJ010000035.1"/>
</dbReference>
<dbReference type="InterPro" id="IPR018060">
    <property type="entry name" value="HTH_AraC"/>
</dbReference>